<dbReference type="InterPro" id="IPR046450">
    <property type="entry name" value="PA_dom_sf"/>
</dbReference>
<dbReference type="PROSITE" id="PS00136">
    <property type="entry name" value="SUBTILASE_ASP"/>
    <property type="match status" value="1"/>
</dbReference>
<evidence type="ECO:0000256" key="3">
    <source>
        <dbReference type="ARBA" id="ARBA00022670"/>
    </source>
</evidence>
<dbReference type="InterPro" id="IPR045051">
    <property type="entry name" value="SBT"/>
</dbReference>
<evidence type="ECO:0000259" key="12">
    <source>
        <dbReference type="Pfam" id="PF02225"/>
    </source>
</evidence>
<dbReference type="InterPro" id="IPR000209">
    <property type="entry name" value="Peptidase_S8/S53_dom"/>
</dbReference>
<dbReference type="CDD" id="cd02120">
    <property type="entry name" value="PA_subtilisin_like"/>
    <property type="match status" value="1"/>
</dbReference>
<evidence type="ECO:0000256" key="8">
    <source>
        <dbReference type="PROSITE-ProRule" id="PRU01240"/>
    </source>
</evidence>
<evidence type="ECO:0000256" key="7">
    <source>
        <dbReference type="PIRSR" id="PIRSR615500-1"/>
    </source>
</evidence>
<dbReference type="GO" id="GO:0006508">
    <property type="term" value="P:proteolysis"/>
    <property type="evidence" value="ECO:0007669"/>
    <property type="project" value="UniProtKB-KW"/>
</dbReference>
<evidence type="ECO:0000256" key="9">
    <source>
        <dbReference type="RuleBase" id="RU003355"/>
    </source>
</evidence>
<dbReference type="InterPro" id="IPR037045">
    <property type="entry name" value="S8pro/Inhibitor_I9_sf"/>
</dbReference>
<dbReference type="SUPFAM" id="SSF52743">
    <property type="entry name" value="Subtilisin-like"/>
    <property type="match status" value="1"/>
</dbReference>
<dbReference type="PROSITE" id="PS00138">
    <property type="entry name" value="SUBTILASE_SER"/>
    <property type="match status" value="1"/>
</dbReference>
<dbReference type="PRINTS" id="PR00723">
    <property type="entry name" value="SUBTILISIN"/>
</dbReference>
<proteinExistence type="inferred from homology"/>
<evidence type="ECO:0000256" key="10">
    <source>
        <dbReference type="SAM" id="SignalP"/>
    </source>
</evidence>
<dbReference type="AlphaFoldDB" id="A0A5J5ITH1"/>
<dbReference type="Gene3D" id="3.50.30.30">
    <property type="match status" value="1"/>
</dbReference>
<dbReference type="SUPFAM" id="SSF52025">
    <property type="entry name" value="PA domain"/>
    <property type="match status" value="1"/>
</dbReference>
<reference evidence="16" key="1">
    <citation type="submission" date="2019-09" db="EMBL/GenBank/DDBJ databases">
        <title>Mumia zhuanghuii sp. nov. isolated from the intestinal contents of plateau pika (Ochotona curzoniae) in the Qinghai-Tibet plateau of China.</title>
        <authorList>
            <person name="Tian Z."/>
        </authorList>
    </citation>
    <scope>NUCLEOTIDE SEQUENCE [LARGE SCALE GENOMIC DNA]</scope>
    <source>
        <strain evidence="16">DSM 25564</strain>
    </source>
</reference>
<feature type="domain" description="Inhibitor I9" evidence="13">
    <location>
        <begin position="47"/>
        <end position="146"/>
    </location>
</feature>
<feature type="domain" description="Subtilisin-like protease fibronectin type-III" evidence="14">
    <location>
        <begin position="707"/>
        <end position="798"/>
    </location>
</feature>
<dbReference type="Gene3D" id="2.60.40.2310">
    <property type="match status" value="1"/>
</dbReference>
<dbReference type="OrthoDB" id="614750at2"/>
<feature type="signal peptide" evidence="10">
    <location>
        <begin position="1"/>
        <end position="25"/>
    </location>
</feature>
<evidence type="ECO:0000259" key="11">
    <source>
        <dbReference type="Pfam" id="PF00082"/>
    </source>
</evidence>
<dbReference type="InterPro" id="IPR023827">
    <property type="entry name" value="Peptidase_S8_Asp-AS"/>
</dbReference>
<feature type="domain" description="Peptidase S8/S53" evidence="11">
    <location>
        <begin position="174"/>
        <end position="651"/>
    </location>
</feature>
<organism evidence="15 16">
    <name type="scientific">Microbacterium radiodurans</name>
    <dbReference type="NCBI Taxonomy" id="661398"/>
    <lineage>
        <taxon>Bacteria</taxon>
        <taxon>Bacillati</taxon>
        <taxon>Actinomycetota</taxon>
        <taxon>Actinomycetes</taxon>
        <taxon>Micrococcales</taxon>
        <taxon>Microbacteriaceae</taxon>
        <taxon>Microbacterium</taxon>
    </lineage>
</organism>
<evidence type="ECO:0000259" key="14">
    <source>
        <dbReference type="Pfam" id="PF17766"/>
    </source>
</evidence>
<name>A0A5J5ITH1_9MICO</name>
<keyword evidence="6 8" id="KW-0720">Serine protease</keyword>
<dbReference type="InterPro" id="IPR010259">
    <property type="entry name" value="S8pro/Inhibitor_I9"/>
</dbReference>
<dbReference type="Proteomes" id="UP000327039">
    <property type="component" value="Unassembled WGS sequence"/>
</dbReference>
<dbReference type="Gene3D" id="3.30.70.80">
    <property type="entry name" value="Peptidase S8 propeptide/proteinase inhibitor I9"/>
    <property type="match status" value="1"/>
</dbReference>
<dbReference type="InterPro" id="IPR015500">
    <property type="entry name" value="Peptidase_S8_subtilisin-rel"/>
</dbReference>
<keyword evidence="3 8" id="KW-0645">Protease</keyword>
<dbReference type="Gene3D" id="3.40.50.200">
    <property type="entry name" value="Peptidase S8/S53 domain"/>
    <property type="match status" value="1"/>
</dbReference>
<dbReference type="Gene3D" id="2.60.120.380">
    <property type="match status" value="1"/>
</dbReference>
<evidence type="ECO:0000256" key="4">
    <source>
        <dbReference type="ARBA" id="ARBA00022729"/>
    </source>
</evidence>
<evidence type="ECO:0000256" key="6">
    <source>
        <dbReference type="ARBA" id="ARBA00022825"/>
    </source>
</evidence>
<dbReference type="RefSeq" id="WP_150418036.1">
    <property type="nucleotide sequence ID" value="NZ_VYRZ01000001.1"/>
</dbReference>
<dbReference type="Pfam" id="PF17766">
    <property type="entry name" value="fn3_6"/>
    <property type="match status" value="1"/>
</dbReference>
<keyword evidence="16" id="KW-1185">Reference proteome</keyword>
<dbReference type="Pfam" id="PF05922">
    <property type="entry name" value="Inhibitor_I9"/>
    <property type="match status" value="1"/>
</dbReference>
<comment type="similarity">
    <text evidence="1 8 9">Belongs to the peptidase S8 family.</text>
</comment>
<evidence type="ECO:0000313" key="16">
    <source>
        <dbReference type="Proteomes" id="UP000327039"/>
    </source>
</evidence>
<gene>
    <name evidence="15" type="ORF">F6B42_02655</name>
</gene>
<keyword evidence="2" id="KW-0964">Secreted</keyword>
<dbReference type="Pfam" id="PF00082">
    <property type="entry name" value="Peptidase_S8"/>
    <property type="match status" value="1"/>
</dbReference>
<dbReference type="InterPro" id="IPR036852">
    <property type="entry name" value="Peptidase_S8/S53_dom_sf"/>
</dbReference>
<dbReference type="InterPro" id="IPR023828">
    <property type="entry name" value="Peptidase_S8_Ser-AS"/>
</dbReference>
<evidence type="ECO:0000256" key="1">
    <source>
        <dbReference type="ARBA" id="ARBA00011073"/>
    </source>
</evidence>
<dbReference type="InterPro" id="IPR041469">
    <property type="entry name" value="Subtilisin-like_FN3"/>
</dbReference>
<evidence type="ECO:0000259" key="13">
    <source>
        <dbReference type="Pfam" id="PF05922"/>
    </source>
</evidence>
<evidence type="ECO:0000256" key="5">
    <source>
        <dbReference type="ARBA" id="ARBA00022801"/>
    </source>
</evidence>
<dbReference type="Pfam" id="PF02225">
    <property type="entry name" value="PA"/>
    <property type="match status" value="1"/>
</dbReference>
<keyword evidence="5 8" id="KW-0378">Hydrolase</keyword>
<keyword evidence="4 10" id="KW-0732">Signal</keyword>
<dbReference type="PANTHER" id="PTHR10795">
    <property type="entry name" value="PROPROTEIN CONVERTASE SUBTILISIN/KEXIN"/>
    <property type="match status" value="1"/>
</dbReference>
<feature type="domain" description="PA" evidence="12">
    <location>
        <begin position="465"/>
        <end position="529"/>
    </location>
</feature>
<dbReference type="GO" id="GO:0004252">
    <property type="term" value="F:serine-type endopeptidase activity"/>
    <property type="evidence" value="ECO:0007669"/>
    <property type="project" value="UniProtKB-UniRule"/>
</dbReference>
<feature type="active site" description="Charge relay system" evidence="7 8">
    <location>
        <position position="183"/>
    </location>
</feature>
<accession>A0A5J5ITH1</accession>
<dbReference type="Gene3D" id="2.60.40.2700">
    <property type="match status" value="1"/>
</dbReference>
<feature type="active site" description="Charge relay system" evidence="7 8">
    <location>
        <position position="612"/>
    </location>
</feature>
<protein>
    <submittedName>
        <fullName evidence="15">S8 family serine peptidase</fullName>
    </submittedName>
</protein>
<comment type="caution">
    <text evidence="15">The sequence shown here is derived from an EMBL/GenBank/DDBJ whole genome shotgun (WGS) entry which is preliminary data.</text>
</comment>
<evidence type="ECO:0000313" key="15">
    <source>
        <dbReference type="EMBL" id="KAA9089404.1"/>
    </source>
</evidence>
<feature type="chain" id="PRO_5038907517" evidence="10">
    <location>
        <begin position="26"/>
        <end position="1203"/>
    </location>
</feature>
<dbReference type="InterPro" id="IPR003137">
    <property type="entry name" value="PA_domain"/>
</dbReference>
<feature type="active site" description="Charge relay system" evidence="7 8">
    <location>
        <position position="277"/>
    </location>
</feature>
<dbReference type="EMBL" id="VYRZ01000001">
    <property type="protein sequence ID" value="KAA9089404.1"/>
    <property type="molecule type" value="Genomic_DNA"/>
</dbReference>
<dbReference type="PROSITE" id="PS51892">
    <property type="entry name" value="SUBTILASE"/>
    <property type="match status" value="1"/>
</dbReference>
<evidence type="ECO:0000256" key="2">
    <source>
        <dbReference type="ARBA" id="ARBA00022525"/>
    </source>
</evidence>
<sequence>MVRTTLRTVAAVSLAALFTSTAATASFAATGEGVNIPAPVTGEDGRYIVLLEEAPVATYEGGESGLAPTKPDEGDRLDAQSRAATDYSDFLEQRQEAVADEVGVTPDTTYSTTLNGFAADLTADQAGKLAATKGVLGVFPDEIRHVDAVPSTEFLGLEGAGGVWEKVGGIDAAGEGVVVGVVDTGIAPENPAFAGDALGTSAGNAPYIDGGDVVYTKADGGEFRSAIVDQDAGTKDAWDASLLNTKLIGAHYFGEGAAANGFSFDADYLSPRDGDGHGSHTASTAAGNDGVEATVEGIDFGAISGVAPAAKVASYKACFVGPDPLVTTDDICALSDLLGAIDQAVADGVDVINYSIGGGSATTVLAPEDISFFNAAAAGVFVATSAGNSGPDPVTADHASPWYATVAASTVPTWEGTVRLGEEGDTAAAQFAGASVSVGFGSTISGPSVFAGDAGLAGAETPNLCLLGSLDPAAVTGKIVVCDRGSNARVEKSQAVEEAGGIGMILTNVTPASLDNDFHVVPTVHIADTARAAVLSYVQGGTDRVVTLIGENITGIETPVPQVAGFSSRGPMLADGSDVIKPDITAPGVAILAATQNGVDEDPTFGILSGTSMSSPHVAGLAALYLGERPNATPAEVKSAMMTTAYDTVDAAGDAVTDPFTQGAGHADPTKYFEPGLLYLNGPADWAAYLQGLGLRDFQVDPIDPSDLNLPSIGIGALGAPQTVKRTITATEAGTFAAQASVPGVDVSVSPSSVTLAAGESADVEVTFSRTDAPLGEWATGSLTWTGGANDVRSPIAVFPVPVDAPAQVTGTGTSGSVDVTVAPSLTGELALGLSGLVPQELLVNPDFPPVPGHSGDQDSFYDEGDAGFNAYEIVDVPEGTEYVRFAVETEQTETTDLDMTVYRVVGPDDLRYYEQWSSATASANESVSLTTPTAGTYLVMVNRYSYSAPFTYDLTSAVVAPGVSGGDFTATPNPLPTVQGEDATYTLSWSGLEPERTYLGVVRYGDSSIRTIVEVESGAAAPVAVVAPEVTGKAKVGSTLKATAGEWDPAEVTVAYQWLRAGEPIEGATSALYRVTRADVGTALSVRVTATAEGNPTAGTSVSNEVFVKYNSSTTASVNRYVGTSSQSYAVTVRVTPTGGEPATGAVEVWVNGSTYAGELVDGVARIELPRQSRGIKIVLATYPGSETVEGSVGLSGFLVLW</sequence>